<evidence type="ECO:0000313" key="7">
    <source>
        <dbReference type="EMBL" id="KAF5557777.1"/>
    </source>
</evidence>
<dbReference type="EMBL" id="JAAOAQ010000274">
    <property type="protein sequence ID" value="KAF5557777.1"/>
    <property type="molecule type" value="Genomic_DNA"/>
</dbReference>
<evidence type="ECO:0000259" key="6">
    <source>
        <dbReference type="PROSITE" id="PS51349"/>
    </source>
</evidence>
<dbReference type="Pfam" id="PF01070">
    <property type="entry name" value="FMN_dh"/>
    <property type="match status" value="2"/>
</dbReference>
<dbReference type="SUPFAM" id="SSF51395">
    <property type="entry name" value="FMN-linked oxidoreductases"/>
    <property type="match status" value="1"/>
</dbReference>
<sequence>MSDITSSKPQIFSIQDLKKAASDKMSQMYRDYYNGGAMDNITLASNEAAFDRYLLRPRVLRNVSNIDMTTTLWGTKAALPLGVSPSAMHRLAHADGEVGTSKACAARHVPMILSALSNDTLEDVSGQSSDGSTPYAIQVSPFKNRQITTNLLNRAKAAGYKAVVLTVDAPMFGRRLDDLRNGFSVPPGFSFPNLSAQTQSGSGGLGGGIPDLSFVTSPLDAQIAIEQGVDGIIISNHGGRQLDTTPATIDILREIAPIAKGKTRIAIDGGFRRGSDIFKAVALGADFVFVGRIAIWGLAYDGSNGVGLALDLLINEFKLCMGLAGCSKISDITPAHLSILNAKGVLEKAAFEHDTVRLGASDLETRFFSKDRMGPSETTSY</sequence>
<name>A0A8H5JN13_9HYPO</name>
<evidence type="ECO:0000256" key="3">
    <source>
        <dbReference type="ARBA" id="ARBA00024042"/>
    </source>
</evidence>
<feature type="binding site" evidence="5">
    <location>
        <position position="114"/>
    </location>
    <ligand>
        <name>FMN</name>
        <dbReference type="ChEBI" id="CHEBI:58210"/>
    </ligand>
</feature>
<accession>A0A8H5JN13</accession>
<dbReference type="InterPro" id="IPR012133">
    <property type="entry name" value="Alpha-hydoxy_acid_DH_FMN"/>
</dbReference>
<dbReference type="InterPro" id="IPR013785">
    <property type="entry name" value="Aldolase_TIM"/>
</dbReference>
<evidence type="ECO:0000313" key="8">
    <source>
        <dbReference type="Proteomes" id="UP000582016"/>
    </source>
</evidence>
<dbReference type="InterPro" id="IPR037396">
    <property type="entry name" value="FMN_HAD"/>
</dbReference>
<organism evidence="7 8">
    <name type="scientific">Fusarium phyllophilum</name>
    <dbReference type="NCBI Taxonomy" id="47803"/>
    <lineage>
        <taxon>Eukaryota</taxon>
        <taxon>Fungi</taxon>
        <taxon>Dikarya</taxon>
        <taxon>Ascomycota</taxon>
        <taxon>Pezizomycotina</taxon>
        <taxon>Sordariomycetes</taxon>
        <taxon>Hypocreomycetidae</taxon>
        <taxon>Hypocreales</taxon>
        <taxon>Nectriaceae</taxon>
        <taxon>Fusarium</taxon>
        <taxon>Fusarium fujikuroi species complex</taxon>
    </lineage>
</organism>
<dbReference type="Gene3D" id="3.20.20.70">
    <property type="entry name" value="Aldolase class I"/>
    <property type="match status" value="2"/>
</dbReference>
<evidence type="ECO:0000256" key="2">
    <source>
        <dbReference type="ARBA" id="ARBA00023002"/>
    </source>
</evidence>
<dbReference type="PROSITE" id="PS00557">
    <property type="entry name" value="FMN_HYDROXY_ACID_DH_1"/>
    <property type="match status" value="1"/>
</dbReference>
<dbReference type="GO" id="GO:0016491">
    <property type="term" value="F:oxidoreductase activity"/>
    <property type="evidence" value="ECO:0007669"/>
    <property type="project" value="UniProtKB-KW"/>
</dbReference>
<feature type="active site" description="Proton acceptor" evidence="4">
    <location>
        <position position="237"/>
    </location>
</feature>
<feature type="binding site" evidence="5">
    <location>
        <position position="237"/>
    </location>
    <ligand>
        <name>glyoxylate</name>
        <dbReference type="ChEBI" id="CHEBI:36655"/>
    </ligand>
</feature>
<feature type="binding site" evidence="5">
    <location>
        <position position="175"/>
    </location>
    <ligand>
        <name>glyoxylate</name>
        <dbReference type="ChEBI" id="CHEBI:36655"/>
    </ligand>
</feature>
<dbReference type="Proteomes" id="UP000582016">
    <property type="component" value="Unassembled WGS sequence"/>
</dbReference>
<comment type="caution">
    <text evidence="7">The sequence shown here is derived from an EMBL/GenBank/DDBJ whole genome shotgun (WGS) entry which is preliminary data.</text>
</comment>
<dbReference type="CDD" id="cd02809">
    <property type="entry name" value="alpha_hydroxyacid_oxid_FMN"/>
    <property type="match status" value="1"/>
</dbReference>
<proteinExistence type="inferred from homology"/>
<evidence type="ECO:0000256" key="4">
    <source>
        <dbReference type="PIRSR" id="PIRSR000138-1"/>
    </source>
</evidence>
<keyword evidence="5" id="KW-0288">FMN</keyword>
<dbReference type="OrthoDB" id="1925334at2759"/>
<feature type="binding site" evidence="5">
    <location>
        <begin position="268"/>
        <end position="272"/>
    </location>
    <ligand>
        <name>FMN</name>
        <dbReference type="ChEBI" id="CHEBI:58210"/>
    </ligand>
</feature>
<dbReference type="PANTHER" id="PTHR10578:SF149">
    <property type="entry name" value="2-HYDROXYACID OXIDASE 2"/>
    <property type="match status" value="1"/>
</dbReference>
<dbReference type="PIRSF" id="PIRSF000138">
    <property type="entry name" value="Al-hdrx_acd_dh"/>
    <property type="match status" value="1"/>
</dbReference>
<dbReference type="PANTHER" id="PTHR10578">
    <property type="entry name" value="S -2-HYDROXY-ACID OXIDASE-RELATED"/>
    <property type="match status" value="1"/>
</dbReference>
<keyword evidence="2" id="KW-0560">Oxidoreductase</keyword>
<feature type="binding site" evidence="5">
    <location>
        <begin position="291"/>
        <end position="292"/>
    </location>
    <ligand>
        <name>FMN</name>
        <dbReference type="ChEBI" id="CHEBI:58210"/>
    </ligand>
</feature>
<dbReference type="GO" id="GO:0010181">
    <property type="term" value="F:FMN binding"/>
    <property type="evidence" value="ECO:0007669"/>
    <property type="project" value="InterPro"/>
</dbReference>
<dbReference type="InterPro" id="IPR000262">
    <property type="entry name" value="FMN-dep_DH"/>
</dbReference>
<feature type="domain" description="FMN hydroxy acid dehydrogenase" evidence="6">
    <location>
        <begin position="6"/>
        <end position="342"/>
    </location>
</feature>
<reference evidence="7 8" key="1">
    <citation type="submission" date="2020-05" db="EMBL/GenBank/DDBJ databases">
        <title>Identification and distribution of gene clusters putatively required for synthesis of sphingolipid metabolism inhibitors in phylogenetically diverse species of the filamentous fungus Fusarium.</title>
        <authorList>
            <person name="Kim H.-S."/>
            <person name="Busman M."/>
            <person name="Brown D.W."/>
            <person name="Divon H."/>
            <person name="Uhlig S."/>
            <person name="Proctor R.H."/>
        </authorList>
    </citation>
    <scope>NUCLEOTIDE SEQUENCE [LARGE SCALE GENOMIC DNA]</scope>
    <source>
        <strain evidence="7 8">NRRL 13617</strain>
    </source>
</reference>
<keyword evidence="8" id="KW-1185">Reference proteome</keyword>
<feature type="binding site" evidence="5">
    <location>
        <position position="235"/>
    </location>
    <ligand>
        <name>FMN</name>
        <dbReference type="ChEBI" id="CHEBI:58210"/>
    </ligand>
</feature>
<feature type="binding site" evidence="5">
    <location>
        <position position="32"/>
    </location>
    <ligand>
        <name>glyoxylate</name>
        <dbReference type="ChEBI" id="CHEBI:36655"/>
    </ligand>
</feature>
<comment type="cofactor">
    <cofactor evidence="1">
        <name>FMN</name>
        <dbReference type="ChEBI" id="CHEBI:58210"/>
    </cofactor>
</comment>
<gene>
    <name evidence="7" type="ORF">FPHYL_7592</name>
</gene>
<comment type="similarity">
    <text evidence="3">Belongs to the FMN-dependent alpha-hydroxy acid dehydrogenase family.</text>
</comment>
<dbReference type="InterPro" id="IPR008259">
    <property type="entry name" value="FMN_hydac_DH_AS"/>
</dbReference>
<feature type="binding site" evidence="5">
    <location>
        <position position="240"/>
    </location>
    <ligand>
        <name>glyoxylate</name>
        <dbReference type="ChEBI" id="CHEBI:36655"/>
    </ligand>
</feature>
<dbReference type="AlphaFoldDB" id="A0A8H5JN13"/>
<evidence type="ECO:0000256" key="1">
    <source>
        <dbReference type="ARBA" id="ARBA00001917"/>
    </source>
</evidence>
<keyword evidence="5" id="KW-0285">Flavoprotein</keyword>
<protein>
    <submittedName>
        <fullName evidence="7">Fusaric acid biosynthesis 9</fullName>
    </submittedName>
</protein>
<feature type="binding site" evidence="5">
    <location>
        <begin position="85"/>
        <end position="87"/>
    </location>
    <ligand>
        <name>FMN</name>
        <dbReference type="ChEBI" id="CHEBI:58210"/>
    </ligand>
</feature>
<dbReference type="PROSITE" id="PS51349">
    <property type="entry name" value="FMN_HYDROXY_ACID_DH_2"/>
    <property type="match status" value="1"/>
</dbReference>
<feature type="binding site" evidence="5">
    <location>
        <position position="166"/>
    </location>
    <ligand>
        <name>FMN</name>
        <dbReference type="ChEBI" id="CHEBI:58210"/>
    </ligand>
</feature>
<evidence type="ECO:0000256" key="5">
    <source>
        <dbReference type="PIRSR" id="PIRSR000138-2"/>
    </source>
</evidence>